<dbReference type="Proteomes" id="UP000324748">
    <property type="component" value="Unassembled WGS sequence"/>
</dbReference>
<gene>
    <name evidence="2" type="ORF">PGT21_015510</name>
</gene>
<evidence type="ECO:0000313" key="3">
    <source>
        <dbReference type="Proteomes" id="UP000324748"/>
    </source>
</evidence>
<comment type="caution">
    <text evidence="2">The sequence shown here is derived from an EMBL/GenBank/DDBJ whole genome shotgun (WGS) entry which is preliminary data.</text>
</comment>
<sequence>MNATIYALLCLAAAAANVAAQAIVLSRILTNGPVVVNTLACNDWSDIICTKGCKTFVTITNCTLPSYPKKPVTTELCTIGYGRDTAAAKACITGQGSFCCTGTTTGHATCSGCVPYNKVSWAN</sequence>
<keyword evidence="1" id="KW-0732">Signal</keyword>
<reference evidence="2 3" key="1">
    <citation type="submission" date="2019-05" db="EMBL/GenBank/DDBJ databases">
        <title>Emergence of the Ug99 lineage of the wheat stem rust pathogen through somatic hybridization.</title>
        <authorList>
            <person name="Li F."/>
            <person name="Upadhyaya N.M."/>
            <person name="Sperschneider J."/>
            <person name="Matny O."/>
            <person name="Nguyen-Phuc H."/>
            <person name="Mago R."/>
            <person name="Raley C."/>
            <person name="Miller M.E."/>
            <person name="Silverstein K.A.T."/>
            <person name="Henningsen E."/>
            <person name="Hirsch C.D."/>
            <person name="Visser B."/>
            <person name="Pretorius Z.A."/>
            <person name="Steffenson B.J."/>
            <person name="Schwessinger B."/>
            <person name="Dodds P.N."/>
            <person name="Figueroa M."/>
        </authorList>
    </citation>
    <scope>NUCLEOTIDE SEQUENCE [LARGE SCALE GENOMIC DNA]</scope>
    <source>
        <strain evidence="2">21-0</strain>
    </source>
</reference>
<evidence type="ECO:0000256" key="1">
    <source>
        <dbReference type="SAM" id="SignalP"/>
    </source>
</evidence>
<dbReference type="EMBL" id="VSWC01000042">
    <property type="protein sequence ID" value="KAA1103353.1"/>
    <property type="molecule type" value="Genomic_DNA"/>
</dbReference>
<feature type="signal peptide" evidence="1">
    <location>
        <begin position="1"/>
        <end position="20"/>
    </location>
</feature>
<name>A0A5B0PRT4_PUCGR</name>
<keyword evidence="3" id="KW-1185">Reference proteome</keyword>
<proteinExistence type="predicted"/>
<dbReference type="OrthoDB" id="2505053at2759"/>
<dbReference type="AlphaFoldDB" id="A0A5B0PRT4"/>
<feature type="chain" id="PRO_5023051284" evidence="1">
    <location>
        <begin position="21"/>
        <end position="123"/>
    </location>
</feature>
<evidence type="ECO:0000313" key="2">
    <source>
        <dbReference type="EMBL" id="KAA1103353.1"/>
    </source>
</evidence>
<protein>
    <submittedName>
        <fullName evidence="2">Uncharacterized protein</fullName>
    </submittedName>
</protein>
<organism evidence="2 3">
    <name type="scientific">Puccinia graminis f. sp. tritici</name>
    <dbReference type="NCBI Taxonomy" id="56615"/>
    <lineage>
        <taxon>Eukaryota</taxon>
        <taxon>Fungi</taxon>
        <taxon>Dikarya</taxon>
        <taxon>Basidiomycota</taxon>
        <taxon>Pucciniomycotina</taxon>
        <taxon>Pucciniomycetes</taxon>
        <taxon>Pucciniales</taxon>
        <taxon>Pucciniaceae</taxon>
        <taxon>Puccinia</taxon>
    </lineage>
</organism>
<accession>A0A5B0PRT4</accession>